<name>A0A2G2VS46_CAPBA</name>
<organism evidence="8 9">
    <name type="scientific">Capsicum baccatum</name>
    <name type="common">Peruvian pepper</name>
    <dbReference type="NCBI Taxonomy" id="33114"/>
    <lineage>
        <taxon>Eukaryota</taxon>
        <taxon>Viridiplantae</taxon>
        <taxon>Streptophyta</taxon>
        <taxon>Embryophyta</taxon>
        <taxon>Tracheophyta</taxon>
        <taxon>Spermatophyta</taxon>
        <taxon>Magnoliopsida</taxon>
        <taxon>eudicotyledons</taxon>
        <taxon>Gunneridae</taxon>
        <taxon>Pentapetalae</taxon>
        <taxon>asterids</taxon>
        <taxon>lamiids</taxon>
        <taxon>Solanales</taxon>
        <taxon>Solanaceae</taxon>
        <taxon>Solanoideae</taxon>
        <taxon>Capsiceae</taxon>
        <taxon>Capsicum</taxon>
    </lineage>
</organism>
<dbReference type="GO" id="GO:0042795">
    <property type="term" value="P:snRNA transcription by RNA polymerase II"/>
    <property type="evidence" value="ECO:0007669"/>
    <property type="project" value="TreeGrafter"/>
</dbReference>
<dbReference type="PANTHER" id="PTHR13421:SF16">
    <property type="entry name" value="SNRNA-ACTIVATING PROTEIN COMPLEX SUBUNIT 3"/>
    <property type="match status" value="1"/>
</dbReference>
<dbReference type="EMBL" id="MLFT02000010">
    <property type="protein sequence ID" value="PHT35801.1"/>
    <property type="molecule type" value="Genomic_DNA"/>
</dbReference>
<evidence type="ECO:0000256" key="1">
    <source>
        <dbReference type="ARBA" id="ARBA00004123"/>
    </source>
</evidence>
<dbReference type="PANTHER" id="PTHR13421">
    <property type="entry name" value="SNRNA-ACTIVATING PROTEIN COMPLEX SUBUNIT 3"/>
    <property type="match status" value="1"/>
</dbReference>
<proteinExistence type="inferred from homology"/>
<evidence type="ECO:0000256" key="3">
    <source>
        <dbReference type="ARBA" id="ARBA00023015"/>
    </source>
</evidence>
<evidence type="ECO:0000313" key="9">
    <source>
        <dbReference type="Proteomes" id="UP000224567"/>
    </source>
</evidence>
<dbReference type="OrthoDB" id="46583at2759"/>
<dbReference type="GO" id="GO:0005634">
    <property type="term" value="C:nucleus"/>
    <property type="evidence" value="ECO:0007669"/>
    <property type="project" value="UniProtKB-SubCell"/>
</dbReference>
<reference evidence="8 9" key="1">
    <citation type="journal article" date="2017" name="Genome Biol.">
        <title>New reference genome sequences of hot pepper reveal the massive evolution of plant disease-resistance genes by retroduplication.</title>
        <authorList>
            <person name="Kim S."/>
            <person name="Park J."/>
            <person name="Yeom S.I."/>
            <person name="Kim Y.M."/>
            <person name="Seo E."/>
            <person name="Kim K.T."/>
            <person name="Kim M.S."/>
            <person name="Lee J.M."/>
            <person name="Cheong K."/>
            <person name="Shin H.S."/>
            <person name="Kim S.B."/>
            <person name="Han K."/>
            <person name="Lee J."/>
            <person name="Park M."/>
            <person name="Lee H.A."/>
            <person name="Lee H.Y."/>
            <person name="Lee Y."/>
            <person name="Oh S."/>
            <person name="Lee J.H."/>
            <person name="Choi E."/>
            <person name="Choi E."/>
            <person name="Lee S.E."/>
            <person name="Jeon J."/>
            <person name="Kim H."/>
            <person name="Choi G."/>
            <person name="Song H."/>
            <person name="Lee J."/>
            <person name="Lee S.C."/>
            <person name="Kwon J.K."/>
            <person name="Lee H.Y."/>
            <person name="Koo N."/>
            <person name="Hong Y."/>
            <person name="Kim R.W."/>
            <person name="Kang W.H."/>
            <person name="Huh J.H."/>
            <person name="Kang B.C."/>
            <person name="Yang T.J."/>
            <person name="Lee Y.H."/>
            <person name="Bennetzen J.L."/>
            <person name="Choi D."/>
        </authorList>
    </citation>
    <scope>NUCLEOTIDE SEQUENCE [LARGE SCALE GENOMIC DNA]</scope>
    <source>
        <strain evidence="9">cv. PBC81</strain>
    </source>
</reference>
<dbReference type="STRING" id="33114.A0A2G2VS46"/>
<evidence type="ECO:0000256" key="6">
    <source>
        <dbReference type="ARBA" id="ARBA00023242"/>
    </source>
</evidence>
<dbReference type="InterPro" id="IPR022042">
    <property type="entry name" value="snRNA-activating_su3"/>
</dbReference>
<keyword evidence="6" id="KW-0539">Nucleus</keyword>
<keyword evidence="3" id="KW-0805">Transcription regulation</keyword>
<dbReference type="Pfam" id="PF12251">
    <property type="entry name" value="SNAPC3"/>
    <property type="match status" value="1"/>
</dbReference>
<evidence type="ECO:0000313" key="8">
    <source>
        <dbReference type="EMBL" id="PHT35801.1"/>
    </source>
</evidence>
<evidence type="ECO:0000256" key="2">
    <source>
        <dbReference type="ARBA" id="ARBA00010410"/>
    </source>
</evidence>
<comment type="subcellular location">
    <subcellularLocation>
        <location evidence="1">Nucleus</location>
    </subcellularLocation>
</comment>
<accession>A0A2G2VS46</accession>
<protein>
    <submittedName>
        <fullName evidence="8">snRNA-activating protein complex subunit</fullName>
    </submittedName>
</protein>
<dbReference type="GO" id="GO:0001046">
    <property type="term" value="F:core promoter sequence-specific DNA binding"/>
    <property type="evidence" value="ECO:0007669"/>
    <property type="project" value="TreeGrafter"/>
</dbReference>
<comment type="similarity">
    <text evidence="2">Belongs to the SNAPC3/SRD2 family.</text>
</comment>
<keyword evidence="9" id="KW-1185">Reference proteome</keyword>
<reference evidence="9" key="2">
    <citation type="journal article" date="2017" name="J. Anim. Genet.">
        <title>Multiple reference genome sequences of hot pepper reveal the massive evolution of plant disease resistance genes by retroduplication.</title>
        <authorList>
            <person name="Kim S."/>
            <person name="Park J."/>
            <person name="Yeom S.-I."/>
            <person name="Kim Y.-M."/>
            <person name="Seo E."/>
            <person name="Kim K.-T."/>
            <person name="Kim M.-S."/>
            <person name="Lee J.M."/>
            <person name="Cheong K."/>
            <person name="Shin H.-S."/>
            <person name="Kim S.-B."/>
            <person name="Han K."/>
            <person name="Lee J."/>
            <person name="Park M."/>
            <person name="Lee H.-A."/>
            <person name="Lee H.-Y."/>
            <person name="Lee Y."/>
            <person name="Oh S."/>
            <person name="Lee J.H."/>
            <person name="Choi E."/>
            <person name="Choi E."/>
            <person name="Lee S.E."/>
            <person name="Jeon J."/>
            <person name="Kim H."/>
            <person name="Choi G."/>
            <person name="Song H."/>
            <person name="Lee J."/>
            <person name="Lee S.-C."/>
            <person name="Kwon J.-K."/>
            <person name="Lee H.-Y."/>
            <person name="Koo N."/>
            <person name="Hong Y."/>
            <person name="Kim R.W."/>
            <person name="Kang W.-H."/>
            <person name="Huh J.H."/>
            <person name="Kang B.-C."/>
            <person name="Yang T.-J."/>
            <person name="Lee Y.-H."/>
            <person name="Bennetzen J.L."/>
            <person name="Choi D."/>
        </authorList>
    </citation>
    <scope>NUCLEOTIDE SEQUENCE [LARGE SCALE GENOMIC DNA]</scope>
    <source>
        <strain evidence="9">cv. PBC81</strain>
    </source>
</reference>
<feature type="compositionally biased region" description="Basic residues" evidence="7">
    <location>
        <begin position="132"/>
        <end position="145"/>
    </location>
</feature>
<dbReference type="GO" id="GO:0019185">
    <property type="term" value="C:snRNA-activating protein complex"/>
    <property type="evidence" value="ECO:0007669"/>
    <property type="project" value="TreeGrafter"/>
</dbReference>
<feature type="compositionally biased region" description="Basic and acidic residues" evidence="7">
    <location>
        <begin position="102"/>
        <end position="127"/>
    </location>
</feature>
<keyword evidence="4" id="KW-0238">DNA-binding</keyword>
<evidence type="ECO:0000256" key="7">
    <source>
        <dbReference type="SAM" id="MobiDB-lite"/>
    </source>
</evidence>
<gene>
    <name evidence="8" type="ORF">CQW23_23501</name>
</gene>
<dbReference type="GO" id="GO:0001006">
    <property type="term" value="F:RNA polymerase III type 3 promoter sequence-specific DNA binding"/>
    <property type="evidence" value="ECO:0007669"/>
    <property type="project" value="TreeGrafter"/>
</dbReference>
<dbReference type="GO" id="GO:0000978">
    <property type="term" value="F:RNA polymerase II cis-regulatory region sequence-specific DNA binding"/>
    <property type="evidence" value="ECO:0007669"/>
    <property type="project" value="TreeGrafter"/>
</dbReference>
<dbReference type="GO" id="GO:0003681">
    <property type="term" value="F:bent DNA binding"/>
    <property type="evidence" value="ECO:0007669"/>
    <property type="project" value="TreeGrafter"/>
</dbReference>
<dbReference type="GO" id="GO:0042796">
    <property type="term" value="P:snRNA transcription by RNA polymerase III"/>
    <property type="evidence" value="ECO:0007669"/>
    <property type="project" value="TreeGrafter"/>
</dbReference>
<keyword evidence="5" id="KW-0804">Transcription</keyword>
<sequence length="487" mass="56075">MMDPEVSADESYVSVPRGGPIYIPDMVAPLTKVADFEVSIFRELERLKAELSSDSLEMFDDEISIEDLKIICEEDLVAQAFEEAFKDEELKKDSSQTLAEHLGTKTDNGKSDAKLASLERSEREVDSYSKGSNKRKSNKRKRSKHVPAGSVSKKGSNKRKSNKKKWRKKNDVDEHYMPKVEQLAKIQEKQEEEKAAARLHSFNGRCSSSQSAPISSSRGGRMISLKSVSLGTKVRAVNTHEHIAVQFPEAILCVEIYHYKKSWIKTQEFLVLGRQFLTEMRDKIYCITDEIMKKTGKSDPSGFFLVEDVFCNDFRHPSASDYSKPILDWIQDSRSEVLEKWESITSAELPRKQKALLGNRIGPQLPHFKAIEMQKTRFCDLRFRLGAGYLYCHQGDCKHQVVIRDMRLIHPEDVQNRAAYPLITFQSKLRFQKCSVCKIFKAVKVTVDDKWAAENPCYFCELCYYMLHYVNVSLLYDDFSVYEYLHE</sequence>
<feature type="region of interest" description="Disordered" evidence="7">
    <location>
        <begin position="101"/>
        <end position="174"/>
    </location>
</feature>
<dbReference type="AlphaFoldDB" id="A0A2G2VS46"/>
<dbReference type="Proteomes" id="UP000224567">
    <property type="component" value="Unassembled WGS sequence"/>
</dbReference>
<evidence type="ECO:0000256" key="5">
    <source>
        <dbReference type="ARBA" id="ARBA00023163"/>
    </source>
</evidence>
<feature type="compositionally biased region" description="Basic residues" evidence="7">
    <location>
        <begin position="155"/>
        <end position="168"/>
    </location>
</feature>
<comment type="caution">
    <text evidence="8">The sequence shown here is derived from an EMBL/GenBank/DDBJ whole genome shotgun (WGS) entry which is preliminary data.</text>
</comment>
<evidence type="ECO:0000256" key="4">
    <source>
        <dbReference type="ARBA" id="ARBA00023125"/>
    </source>
</evidence>